<accession>A0A0W8EKT4</accession>
<dbReference type="AlphaFoldDB" id="A0A0W8EKT4"/>
<comment type="caution">
    <text evidence="2">The sequence shown here is derived from an EMBL/GenBank/DDBJ whole genome shotgun (WGS) entry which is preliminary data.</text>
</comment>
<feature type="region of interest" description="Disordered" evidence="1">
    <location>
        <begin position="1"/>
        <end position="46"/>
    </location>
</feature>
<sequence length="46" mass="5151">MPGSWLRARGDEKWTGPDHRTLAPGQKNVPFSSSRSVHDPFGERDS</sequence>
<organism evidence="2">
    <name type="scientific">hydrocarbon metagenome</name>
    <dbReference type="NCBI Taxonomy" id="938273"/>
    <lineage>
        <taxon>unclassified sequences</taxon>
        <taxon>metagenomes</taxon>
        <taxon>ecological metagenomes</taxon>
    </lineage>
</organism>
<feature type="compositionally biased region" description="Basic and acidic residues" evidence="1">
    <location>
        <begin position="36"/>
        <end position="46"/>
    </location>
</feature>
<evidence type="ECO:0000313" key="2">
    <source>
        <dbReference type="EMBL" id="KUG09205.1"/>
    </source>
</evidence>
<gene>
    <name evidence="2" type="ORF">ASZ90_016657</name>
</gene>
<evidence type="ECO:0000256" key="1">
    <source>
        <dbReference type="SAM" id="MobiDB-lite"/>
    </source>
</evidence>
<proteinExistence type="predicted"/>
<name>A0A0W8EKT4_9ZZZZ</name>
<reference evidence="2" key="1">
    <citation type="journal article" date="2015" name="Proc. Natl. Acad. Sci. U.S.A.">
        <title>Networks of energetic and metabolic interactions define dynamics in microbial communities.</title>
        <authorList>
            <person name="Embree M."/>
            <person name="Liu J.K."/>
            <person name="Al-Bassam M.M."/>
            <person name="Zengler K."/>
        </authorList>
    </citation>
    <scope>NUCLEOTIDE SEQUENCE</scope>
</reference>
<protein>
    <submittedName>
        <fullName evidence="2">Uncharacterized protein</fullName>
    </submittedName>
</protein>
<feature type="compositionally biased region" description="Basic and acidic residues" evidence="1">
    <location>
        <begin position="8"/>
        <end position="21"/>
    </location>
</feature>
<dbReference type="EMBL" id="LNQE01001756">
    <property type="protein sequence ID" value="KUG09205.1"/>
    <property type="molecule type" value="Genomic_DNA"/>
</dbReference>